<keyword evidence="9" id="KW-1185">Reference proteome</keyword>
<organism evidence="8 9">
    <name type="scientific">Phytophthora cactorum</name>
    <dbReference type="NCBI Taxonomy" id="29920"/>
    <lineage>
        <taxon>Eukaryota</taxon>
        <taxon>Sar</taxon>
        <taxon>Stramenopiles</taxon>
        <taxon>Oomycota</taxon>
        <taxon>Peronosporomycetes</taxon>
        <taxon>Peronosporales</taxon>
        <taxon>Peronosporaceae</taxon>
        <taxon>Phytophthora</taxon>
    </lineage>
</organism>
<proteinExistence type="inferred from homology"/>
<evidence type="ECO:0000313" key="6">
    <source>
        <dbReference type="EMBL" id="KAG3225899.1"/>
    </source>
</evidence>
<comment type="similarity">
    <text evidence="2 5">Belongs to the RxLR effector family.</text>
</comment>
<feature type="signal peptide" evidence="5">
    <location>
        <begin position="1"/>
        <end position="22"/>
    </location>
</feature>
<dbReference type="AlphaFoldDB" id="A0A329SJR7"/>
<dbReference type="EMBL" id="JAENGZ010000653">
    <property type="protein sequence ID" value="KAG6955726.1"/>
    <property type="molecule type" value="Genomic_DNA"/>
</dbReference>
<evidence type="ECO:0000313" key="8">
    <source>
        <dbReference type="EMBL" id="RAW36945.1"/>
    </source>
</evidence>
<protein>
    <recommendedName>
        <fullName evidence="5">RxLR effector protein</fullName>
    </recommendedName>
</protein>
<dbReference type="Proteomes" id="UP000688947">
    <property type="component" value="Unassembled WGS sequence"/>
</dbReference>
<reference evidence="6" key="2">
    <citation type="submission" date="2018-05" db="EMBL/GenBank/DDBJ databases">
        <title>Effector identification in a new, highly contiguous assembly of the strawberry crown rot pathogen Phytophthora cactorum.</title>
        <authorList>
            <person name="Armitage A.D."/>
            <person name="Nellist C.F."/>
            <person name="Bates H."/>
            <person name="Vickerstaff R.J."/>
            <person name="Harrison R.J."/>
        </authorList>
    </citation>
    <scope>NUCLEOTIDE SEQUENCE</scope>
    <source>
        <strain evidence="6">P421</strain>
    </source>
</reference>
<dbReference type="InterPro" id="IPR031825">
    <property type="entry name" value="RXLR"/>
</dbReference>
<dbReference type="Pfam" id="PF16810">
    <property type="entry name" value="RXLR"/>
    <property type="match status" value="1"/>
</dbReference>
<dbReference type="Proteomes" id="UP000251314">
    <property type="component" value="Unassembled WGS sequence"/>
</dbReference>
<comment type="caution">
    <text evidence="8">The sequence shown here is derived from an EMBL/GenBank/DDBJ whole genome shotgun (WGS) entry which is preliminary data.</text>
</comment>
<dbReference type="EMBL" id="RCMV01000071">
    <property type="protein sequence ID" value="KAG3225899.1"/>
    <property type="molecule type" value="Genomic_DNA"/>
</dbReference>
<accession>A0A329SJR7</accession>
<keyword evidence="4 5" id="KW-0732">Signal</keyword>
<evidence type="ECO:0000313" key="7">
    <source>
        <dbReference type="EMBL" id="KAG6955726.1"/>
    </source>
</evidence>
<dbReference type="Proteomes" id="UP000760860">
    <property type="component" value="Unassembled WGS sequence"/>
</dbReference>
<comment type="function">
    <text evidence="5">Effector that suppresses plant defense responses during pathogen infection.</text>
</comment>
<evidence type="ECO:0000313" key="9">
    <source>
        <dbReference type="Proteomes" id="UP000251314"/>
    </source>
</evidence>
<evidence type="ECO:0000256" key="1">
    <source>
        <dbReference type="ARBA" id="ARBA00004613"/>
    </source>
</evidence>
<comment type="subcellular location">
    <subcellularLocation>
        <location evidence="1 5">Secreted</location>
    </subcellularLocation>
</comment>
<keyword evidence="3 5" id="KW-0964">Secreted</keyword>
<reference evidence="7" key="3">
    <citation type="submission" date="2021-01" db="EMBL/GenBank/DDBJ databases">
        <title>Phytophthora aleatoria, a newly-described species from Pinus radiata is distinct from Phytophthora cactorum isolates based on comparative genomics.</title>
        <authorList>
            <person name="Mcdougal R."/>
            <person name="Panda P."/>
            <person name="Williams N."/>
            <person name="Studholme D.J."/>
        </authorList>
    </citation>
    <scope>NUCLEOTIDE SEQUENCE</scope>
    <source>
        <strain evidence="7">NZFS 3830</strain>
    </source>
</reference>
<dbReference type="EMBL" id="MJFZ01000125">
    <property type="protein sequence ID" value="RAW36945.1"/>
    <property type="molecule type" value="Genomic_DNA"/>
</dbReference>
<comment type="domain">
    <text evidence="5">The RxLR-dEER motif acts to carry the protein into the host cell cytoplasm through binding to cell surface phosphatidylinositol-3-phosphate.</text>
</comment>
<evidence type="ECO:0000256" key="4">
    <source>
        <dbReference type="ARBA" id="ARBA00022729"/>
    </source>
</evidence>
<name>A0A329SJR7_9STRA</name>
<dbReference type="VEuPathDB" id="FungiDB:PC110_g6785"/>
<sequence>MRHLVVMLALVVFVTSVGVASTAVENKLVTPESAVGSPDILVLARLHTEAQHDAPCVRFLRTHKSTENSEERAADNVLKALQLHKSGNALLNNPQLSVWMGYMNLFNKVNPTKKTSMVAALTAHYGDQGLTRIIEAAKKVPTTSTMAKHLQTEQIQRWMADKKTPEALESEQVSAVCLDIFRPF</sequence>
<dbReference type="OrthoDB" id="106052at2759"/>
<feature type="chain" id="PRO_5044947960" description="RxLR effector protein" evidence="5">
    <location>
        <begin position="23"/>
        <end position="184"/>
    </location>
</feature>
<evidence type="ECO:0000256" key="3">
    <source>
        <dbReference type="ARBA" id="ARBA00022525"/>
    </source>
</evidence>
<evidence type="ECO:0000256" key="2">
    <source>
        <dbReference type="ARBA" id="ARBA00010400"/>
    </source>
</evidence>
<gene>
    <name evidence="7" type="ORF">JG687_00011014</name>
    <name evidence="8" type="ORF">PC110_g6785</name>
    <name evidence="6" type="ORF">PC129_g3500</name>
</gene>
<reference evidence="8 9" key="1">
    <citation type="submission" date="2018-01" db="EMBL/GenBank/DDBJ databases">
        <title>Draft genome of the strawberry crown rot pathogen Phytophthora cactorum.</title>
        <authorList>
            <person name="Armitage A.D."/>
            <person name="Lysoe E."/>
            <person name="Nellist C.F."/>
            <person name="Harrison R.J."/>
            <person name="Brurberg M.B."/>
        </authorList>
    </citation>
    <scope>NUCLEOTIDE SEQUENCE [LARGE SCALE GENOMIC DNA]</scope>
    <source>
        <strain evidence="8 9">10300</strain>
    </source>
</reference>
<evidence type="ECO:0000256" key="5">
    <source>
        <dbReference type="RuleBase" id="RU367124"/>
    </source>
</evidence>